<dbReference type="InterPro" id="IPR011037">
    <property type="entry name" value="Pyrv_Knase-like_insert_dom_sf"/>
</dbReference>
<organism evidence="2 3">
    <name type="scientific">Acetobacterium woodii (strain ATCC 29683 / DSM 1030 / JCM 2381 / KCTC 1655 / WB1)</name>
    <dbReference type="NCBI Taxonomy" id="931626"/>
    <lineage>
        <taxon>Bacteria</taxon>
        <taxon>Bacillati</taxon>
        <taxon>Bacillota</taxon>
        <taxon>Clostridia</taxon>
        <taxon>Eubacteriales</taxon>
        <taxon>Eubacteriaceae</taxon>
        <taxon>Acetobacterium</taxon>
    </lineage>
</organism>
<reference evidence="2 3" key="2">
    <citation type="journal article" date="2012" name="PLoS ONE">
        <title>An ancient pathway combining carbon dioxide fixation with the generation and utilization of a sodium ion gradient for ATP synthesis.</title>
        <authorList>
            <person name="Poehlein A."/>
            <person name="Schmidt S."/>
            <person name="Kaster A.K."/>
            <person name="Goenrich M."/>
            <person name="Vollmers J."/>
            <person name="Thurmer A."/>
            <person name="Bertsch J."/>
            <person name="Schuchmann K."/>
            <person name="Voigt B."/>
            <person name="Hecker M."/>
            <person name="Daniel R."/>
            <person name="Thauer R.K."/>
            <person name="Gottschalk G."/>
            <person name="Muller V."/>
        </authorList>
    </citation>
    <scope>NUCLEOTIDE SEQUENCE [LARGE SCALE GENOMIC DNA]</scope>
    <source>
        <strain evidence="3">ATCC 29683 / DSM 1030 / JCM 2381 / KCTC 1655 / WB1</strain>
    </source>
</reference>
<evidence type="ECO:0000313" key="3">
    <source>
        <dbReference type="Proteomes" id="UP000007177"/>
    </source>
</evidence>
<protein>
    <submittedName>
        <fullName evidence="2">Putative molybdenum cofactor sulfurase</fullName>
    </submittedName>
</protein>
<dbReference type="InterPro" id="IPR005302">
    <property type="entry name" value="MoCF_Sase_C"/>
</dbReference>
<reference evidence="3" key="1">
    <citation type="submission" date="2011-07" db="EMBL/GenBank/DDBJ databases">
        <title>Complete genome sequence of Acetobacterium woodii.</title>
        <authorList>
            <person name="Poehlein A."/>
            <person name="Schmidt S."/>
            <person name="Kaster A.-K."/>
            <person name="Goenrich M."/>
            <person name="Vollmers J."/>
            <person name="Thuermer A."/>
            <person name="Gottschalk G."/>
            <person name="Thauer R.K."/>
            <person name="Daniel R."/>
            <person name="Mueller V."/>
        </authorList>
    </citation>
    <scope>NUCLEOTIDE SEQUENCE [LARGE SCALE GENOMIC DNA]</scope>
    <source>
        <strain evidence="3">ATCC 29683 / DSM 1030 / JCM 2381 / KCTC 1655 / WB1</strain>
    </source>
</reference>
<dbReference type="GO" id="GO:0003824">
    <property type="term" value="F:catalytic activity"/>
    <property type="evidence" value="ECO:0007669"/>
    <property type="project" value="InterPro"/>
</dbReference>
<dbReference type="PANTHER" id="PTHR36930">
    <property type="entry name" value="METAL-SULFUR CLUSTER BIOSYNTHESIS PROTEINS YUAD-RELATED"/>
    <property type="match status" value="1"/>
</dbReference>
<dbReference type="SUPFAM" id="SSF50800">
    <property type="entry name" value="PK beta-barrel domain-like"/>
    <property type="match status" value="1"/>
</dbReference>
<sequence>MAEEKMACRGKITGICTSVDTGTSKRNVHQANVIKNYGVEGDAHAGFHTDKQVSLLSYEKIQAFIGNEATVKEGAFGENLVVQGLDWSLFPIGTQFRSGDVILEITHRGTDCDSCEMCLPRTECLIKKDGLFCKVIMGGIITEGDYLHVEN</sequence>
<feature type="domain" description="MOSC" evidence="1">
    <location>
        <begin position="26"/>
        <end position="151"/>
    </location>
</feature>
<dbReference type="EMBL" id="CP002987">
    <property type="protein sequence ID" value="AFA47607.1"/>
    <property type="molecule type" value="Genomic_DNA"/>
</dbReference>
<dbReference type="Gene3D" id="2.40.33.20">
    <property type="entry name" value="PK beta-barrel domain-like"/>
    <property type="match status" value="1"/>
</dbReference>
<dbReference type="GO" id="GO:0030151">
    <property type="term" value="F:molybdenum ion binding"/>
    <property type="evidence" value="ECO:0007669"/>
    <property type="project" value="InterPro"/>
</dbReference>
<dbReference type="PANTHER" id="PTHR36930:SF1">
    <property type="entry name" value="MOSC DOMAIN-CONTAINING PROTEIN"/>
    <property type="match status" value="1"/>
</dbReference>
<proteinExistence type="predicted"/>
<dbReference type="eggNOG" id="COG2258">
    <property type="taxonomic scope" value="Bacteria"/>
</dbReference>
<dbReference type="AlphaFoldDB" id="H6LB55"/>
<dbReference type="GO" id="GO:0030170">
    <property type="term" value="F:pyridoxal phosphate binding"/>
    <property type="evidence" value="ECO:0007669"/>
    <property type="project" value="InterPro"/>
</dbReference>
<dbReference type="KEGG" id="awo:Awo_c08140"/>
<dbReference type="PROSITE" id="PS51340">
    <property type="entry name" value="MOSC"/>
    <property type="match status" value="1"/>
</dbReference>
<dbReference type="Proteomes" id="UP000007177">
    <property type="component" value="Chromosome"/>
</dbReference>
<keyword evidence="3" id="KW-1185">Reference proteome</keyword>
<dbReference type="Pfam" id="PF03473">
    <property type="entry name" value="MOSC"/>
    <property type="match status" value="1"/>
</dbReference>
<evidence type="ECO:0000259" key="1">
    <source>
        <dbReference type="PROSITE" id="PS51340"/>
    </source>
</evidence>
<gene>
    <name evidence="2" type="ordered locus">Awo_c08140</name>
</gene>
<dbReference type="HOGENOM" id="CLU_122785_1_0_9"/>
<evidence type="ECO:0000313" key="2">
    <source>
        <dbReference type="EMBL" id="AFA47607.1"/>
    </source>
</evidence>
<accession>H6LB55</accession>
<dbReference type="STRING" id="931626.Awo_c08140"/>
<dbReference type="InterPro" id="IPR052716">
    <property type="entry name" value="MOSC_domain"/>
</dbReference>
<name>H6LB55_ACEWD</name>